<sequence length="155" mass="17535">MKTYYLASFLLLALCSCSNPPKATTETIEPAGKLDGTWHLISSKSIMKGDTTVTTPPKDQEMFKMFNATNFAFFTHDLVHGKTAKPVYSSGAGTYTLSGDDYTEHLAYCDARDWENRDFKFKLTMKNDTLTQKGIEKIDSLKVDHEIIETYVRLK</sequence>
<evidence type="ECO:0008006" key="4">
    <source>
        <dbReference type="Google" id="ProtNLM"/>
    </source>
</evidence>
<evidence type="ECO:0000313" key="2">
    <source>
        <dbReference type="EMBL" id="SDG35259.1"/>
    </source>
</evidence>
<dbReference type="EMBL" id="FNCG01000003">
    <property type="protein sequence ID" value="SDG35259.1"/>
    <property type="molecule type" value="Genomic_DNA"/>
</dbReference>
<protein>
    <recommendedName>
        <fullName evidence="4">Lipocalin-like domain-containing protein</fullName>
    </recommendedName>
</protein>
<accession>A0A1G7TKQ8</accession>
<gene>
    <name evidence="2" type="ORF">SAMN05192573_103174</name>
</gene>
<reference evidence="3" key="1">
    <citation type="submission" date="2016-10" db="EMBL/GenBank/DDBJ databases">
        <authorList>
            <person name="Varghese N."/>
            <person name="Submissions S."/>
        </authorList>
    </citation>
    <scope>NUCLEOTIDE SEQUENCE [LARGE SCALE GENOMIC DNA]</scope>
    <source>
        <strain evidence="3">Gh-67</strain>
    </source>
</reference>
<dbReference type="AlphaFoldDB" id="A0A1G7TKQ8"/>
<organism evidence="2 3">
    <name type="scientific">Mucilaginibacter gossypii</name>
    <dbReference type="NCBI Taxonomy" id="551996"/>
    <lineage>
        <taxon>Bacteria</taxon>
        <taxon>Pseudomonadati</taxon>
        <taxon>Bacteroidota</taxon>
        <taxon>Sphingobacteriia</taxon>
        <taxon>Sphingobacteriales</taxon>
        <taxon>Sphingobacteriaceae</taxon>
        <taxon>Mucilaginibacter</taxon>
    </lineage>
</organism>
<dbReference type="RefSeq" id="WP_091164930.1">
    <property type="nucleotide sequence ID" value="NZ_FNCG01000003.1"/>
</dbReference>
<dbReference type="PROSITE" id="PS51257">
    <property type="entry name" value="PROKAR_LIPOPROTEIN"/>
    <property type="match status" value="1"/>
</dbReference>
<feature type="chain" id="PRO_5011466529" description="Lipocalin-like domain-containing protein" evidence="1">
    <location>
        <begin position="24"/>
        <end position="155"/>
    </location>
</feature>
<evidence type="ECO:0000313" key="3">
    <source>
        <dbReference type="Proteomes" id="UP000199705"/>
    </source>
</evidence>
<evidence type="ECO:0000256" key="1">
    <source>
        <dbReference type="SAM" id="SignalP"/>
    </source>
</evidence>
<keyword evidence="3" id="KW-1185">Reference proteome</keyword>
<keyword evidence="1" id="KW-0732">Signal</keyword>
<feature type="signal peptide" evidence="1">
    <location>
        <begin position="1"/>
        <end position="23"/>
    </location>
</feature>
<name>A0A1G7TKQ8_9SPHI</name>
<dbReference type="STRING" id="551996.SAMN05192573_103174"/>
<proteinExistence type="predicted"/>
<dbReference type="Proteomes" id="UP000199705">
    <property type="component" value="Unassembled WGS sequence"/>
</dbReference>